<accession>A0ABU5DR58</accession>
<evidence type="ECO:0000259" key="3">
    <source>
        <dbReference type="PROSITE" id="PS51352"/>
    </source>
</evidence>
<comment type="caution">
    <text evidence="4">The sequence shown here is derived from an EMBL/GenBank/DDBJ whole genome shotgun (WGS) entry which is preliminary data.</text>
</comment>
<protein>
    <submittedName>
        <fullName evidence="4">TlpA disulfide reductase family protein</fullName>
    </submittedName>
</protein>
<organism evidence="4 5">
    <name type="scientific">Roseateles agri</name>
    <dbReference type="NCBI Taxonomy" id="3098619"/>
    <lineage>
        <taxon>Bacteria</taxon>
        <taxon>Pseudomonadati</taxon>
        <taxon>Pseudomonadota</taxon>
        <taxon>Betaproteobacteria</taxon>
        <taxon>Burkholderiales</taxon>
        <taxon>Sphaerotilaceae</taxon>
        <taxon>Roseateles</taxon>
    </lineage>
</organism>
<keyword evidence="1" id="KW-0676">Redox-active center</keyword>
<keyword evidence="2" id="KW-0732">Signal</keyword>
<feature type="domain" description="Thioredoxin" evidence="3">
    <location>
        <begin position="37"/>
        <end position="176"/>
    </location>
</feature>
<feature type="signal peptide" evidence="2">
    <location>
        <begin position="1"/>
        <end position="26"/>
    </location>
</feature>
<dbReference type="InterPro" id="IPR036249">
    <property type="entry name" value="Thioredoxin-like_sf"/>
</dbReference>
<dbReference type="CDD" id="cd02966">
    <property type="entry name" value="TlpA_like_family"/>
    <property type="match status" value="1"/>
</dbReference>
<proteinExistence type="predicted"/>
<keyword evidence="5" id="KW-1185">Reference proteome</keyword>
<dbReference type="RefSeq" id="WP_320426191.1">
    <property type="nucleotide sequence ID" value="NZ_JAXCLA010000010.1"/>
</dbReference>
<dbReference type="PANTHER" id="PTHR42852">
    <property type="entry name" value="THIOL:DISULFIDE INTERCHANGE PROTEIN DSBE"/>
    <property type="match status" value="1"/>
</dbReference>
<dbReference type="Gene3D" id="3.40.30.10">
    <property type="entry name" value="Glutaredoxin"/>
    <property type="match status" value="1"/>
</dbReference>
<dbReference type="PROSITE" id="PS00194">
    <property type="entry name" value="THIOREDOXIN_1"/>
    <property type="match status" value="1"/>
</dbReference>
<dbReference type="SUPFAM" id="SSF52833">
    <property type="entry name" value="Thioredoxin-like"/>
    <property type="match status" value="1"/>
</dbReference>
<dbReference type="Pfam" id="PF00578">
    <property type="entry name" value="AhpC-TSA"/>
    <property type="match status" value="1"/>
</dbReference>
<dbReference type="Proteomes" id="UP001285263">
    <property type="component" value="Unassembled WGS sequence"/>
</dbReference>
<evidence type="ECO:0000313" key="5">
    <source>
        <dbReference type="Proteomes" id="UP001285263"/>
    </source>
</evidence>
<dbReference type="InterPro" id="IPR017937">
    <property type="entry name" value="Thioredoxin_CS"/>
</dbReference>
<dbReference type="InterPro" id="IPR013766">
    <property type="entry name" value="Thioredoxin_domain"/>
</dbReference>
<dbReference type="InterPro" id="IPR000866">
    <property type="entry name" value="AhpC/TSA"/>
</dbReference>
<dbReference type="EMBL" id="JAXCLA010000010">
    <property type="protein sequence ID" value="MDY0748218.1"/>
    <property type="molecule type" value="Genomic_DNA"/>
</dbReference>
<evidence type="ECO:0000256" key="1">
    <source>
        <dbReference type="ARBA" id="ARBA00023284"/>
    </source>
</evidence>
<evidence type="ECO:0000313" key="4">
    <source>
        <dbReference type="EMBL" id="MDY0748218.1"/>
    </source>
</evidence>
<dbReference type="PANTHER" id="PTHR42852:SF17">
    <property type="entry name" value="THIOREDOXIN-LIKE PROTEIN HI_1115"/>
    <property type="match status" value="1"/>
</dbReference>
<dbReference type="InterPro" id="IPR050553">
    <property type="entry name" value="Thioredoxin_ResA/DsbE_sf"/>
</dbReference>
<reference evidence="4 5" key="1">
    <citation type="submission" date="2023-11" db="EMBL/GenBank/DDBJ databases">
        <title>Paucibacter sp. nov., isolated from fresh soil in Korea.</title>
        <authorList>
            <person name="Le N.T.T."/>
        </authorList>
    </citation>
    <scope>NUCLEOTIDE SEQUENCE [LARGE SCALE GENOMIC DNA]</scope>
    <source>
        <strain evidence="4 5">R3-3</strain>
    </source>
</reference>
<dbReference type="PROSITE" id="PS51352">
    <property type="entry name" value="THIOREDOXIN_2"/>
    <property type="match status" value="1"/>
</dbReference>
<evidence type="ECO:0000256" key="2">
    <source>
        <dbReference type="SAM" id="SignalP"/>
    </source>
</evidence>
<name>A0ABU5DR58_9BURK</name>
<feature type="chain" id="PRO_5046786636" evidence="2">
    <location>
        <begin position="27"/>
        <end position="176"/>
    </location>
</feature>
<gene>
    <name evidence="4" type="ORF">SNE35_27205</name>
</gene>
<sequence length="176" mass="19363">MSNATVPLTRRSVIALGAGAALPALAQESKGFLRRPWPKGQATPPLDLPGYDGPRWKLGDAHGKLVLLNFWATWCEPCRDEMPTLELLATLYEKQGLVIMAVNQRETDAAIKRFMDQMPISLPILRDADGLTSRAWGARAFPTSVVVGRDGQARFTVVGQVDWNGPEARQWIATLL</sequence>